<dbReference type="AlphaFoldDB" id="A0A0G4K756"/>
<evidence type="ECO:0000313" key="1">
    <source>
        <dbReference type="EMBL" id="CRF33036.1"/>
    </source>
</evidence>
<dbReference type="Proteomes" id="UP000043763">
    <property type="component" value="Unassembled WGS sequence"/>
</dbReference>
<sequence length="35" mass="4205">MIKENRNKSNLASYIIKKYLKEYQNANDLENSDKQ</sequence>
<name>A0A0G4K756_9SPIR</name>
<protein>
    <submittedName>
        <fullName evidence="1">Uncharacterized protein</fullName>
    </submittedName>
</protein>
<gene>
    <name evidence="1" type="ORF">BRSU_1182</name>
</gene>
<keyword evidence="2" id="KW-1185">Reference proteome</keyword>
<organism evidence="1 2">
    <name type="scientific">Brachyspira suanatina</name>
    <dbReference type="NCBI Taxonomy" id="381802"/>
    <lineage>
        <taxon>Bacteria</taxon>
        <taxon>Pseudomonadati</taxon>
        <taxon>Spirochaetota</taxon>
        <taxon>Spirochaetia</taxon>
        <taxon>Brachyspirales</taxon>
        <taxon>Brachyspiraceae</taxon>
        <taxon>Brachyspira</taxon>
    </lineage>
</organism>
<proteinExistence type="predicted"/>
<evidence type="ECO:0000313" key="2">
    <source>
        <dbReference type="Proteomes" id="UP000043763"/>
    </source>
</evidence>
<dbReference type="EMBL" id="CVLB01000001">
    <property type="protein sequence ID" value="CRF33036.1"/>
    <property type="molecule type" value="Genomic_DNA"/>
</dbReference>
<reference evidence="2" key="1">
    <citation type="submission" date="2015-04" db="EMBL/GenBank/DDBJ databases">
        <authorList>
            <person name="Mushtaq Mamoona"/>
        </authorList>
    </citation>
    <scope>NUCLEOTIDE SEQUENCE [LARGE SCALE GENOMIC DNA]</scope>
    <source>
        <strain evidence="2">AN4859/03</strain>
    </source>
</reference>
<accession>A0A0G4K756</accession>